<organism evidence="1 2">
    <name type="scientific">Micromonospora endophytica</name>
    <dbReference type="NCBI Taxonomy" id="515350"/>
    <lineage>
        <taxon>Bacteria</taxon>
        <taxon>Bacillati</taxon>
        <taxon>Actinomycetota</taxon>
        <taxon>Actinomycetes</taxon>
        <taxon>Micromonosporales</taxon>
        <taxon>Micromonosporaceae</taxon>
        <taxon>Micromonospora</taxon>
    </lineage>
</organism>
<comment type="caution">
    <text evidence="1">The sequence shown here is derived from an EMBL/GenBank/DDBJ whole genome shotgun (WGS) entry which is preliminary data.</text>
</comment>
<evidence type="ECO:0000313" key="2">
    <source>
        <dbReference type="Proteomes" id="UP000248627"/>
    </source>
</evidence>
<protein>
    <submittedName>
        <fullName evidence="1">DUF2267 domain-containing protein</fullName>
    </submittedName>
</protein>
<reference evidence="1 2" key="1">
    <citation type="submission" date="2018-01" db="EMBL/GenBank/DDBJ databases">
        <title>Draft genome sequence of Jishengella endophytica.</title>
        <authorList>
            <person name="Sahin N."/>
            <person name="Ay H."/>
            <person name="Saygin H."/>
        </authorList>
    </citation>
    <scope>NUCLEOTIDE SEQUENCE [LARGE SCALE GENOMIC DNA]</scope>
    <source>
        <strain evidence="1 2">DSM 45430</strain>
    </source>
</reference>
<dbReference type="AlphaFoldDB" id="A0A2W2CSV1"/>
<feature type="non-terminal residue" evidence="1">
    <location>
        <position position="54"/>
    </location>
</feature>
<dbReference type="Proteomes" id="UP000248627">
    <property type="component" value="Unassembled WGS sequence"/>
</dbReference>
<dbReference type="EMBL" id="POTX01000173">
    <property type="protein sequence ID" value="PZF91459.1"/>
    <property type="molecule type" value="Genomic_DNA"/>
</dbReference>
<name>A0A2W2CSV1_9ACTN</name>
<accession>A0A2W2CSV1</accession>
<keyword evidence="2" id="KW-1185">Reference proteome</keyword>
<sequence>MRFPLFVDAVARRSGLTPDLAATVARAVLQTVVERMTGPGSDPTGYLPAELGAG</sequence>
<gene>
    <name evidence="1" type="ORF">C1I93_21670</name>
</gene>
<proteinExistence type="predicted"/>
<evidence type="ECO:0000313" key="1">
    <source>
        <dbReference type="EMBL" id="PZF91459.1"/>
    </source>
</evidence>